<organism evidence="1 2">
    <name type="scientific">Caerostris extrusa</name>
    <name type="common">Bark spider</name>
    <name type="synonym">Caerostris bankana</name>
    <dbReference type="NCBI Taxonomy" id="172846"/>
    <lineage>
        <taxon>Eukaryota</taxon>
        <taxon>Metazoa</taxon>
        <taxon>Ecdysozoa</taxon>
        <taxon>Arthropoda</taxon>
        <taxon>Chelicerata</taxon>
        <taxon>Arachnida</taxon>
        <taxon>Araneae</taxon>
        <taxon>Araneomorphae</taxon>
        <taxon>Entelegynae</taxon>
        <taxon>Araneoidea</taxon>
        <taxon>Araneidae</taxon>
        <taxon>Caerostris</taxon>
    </lineage>
</organism>
<protein>
    <submittedName>
        <fullName evidence="1">Uncharacterized protein</fullName>
    </submittedName>
</protein>
<dbReference type="AlphaFoldDB" id="A0AAV4SDQ0"/>
<keyword evidence="2" id="KW-1185">Reference proteome</keyword>
<dbReference type="Proteomes" id="UP001054945">
    <property type="component" value="Unassembled WGS sequence"/>
</dbReference>
<evidence type="ECO:0000313" key="2">
    <source>
        <dbReference type="Proteomes" id="UP001054945"/>
    </source>
</evidence>
<dbReference type="EMBL" id="BPLR01009398">
    <property type="protein sequence ID" value="GIY31612.1"/>
    <property type="molecule type" value="Genomic_DNA"/>
</dbReference>
<gene>
    <name evidence="1" type="ORF">CEXT_725531</name>
</gene>
<proteinExistence type="predicted"/>
<comment type="caution">
    <text evidence="1">The sequence shown here is derived from an EMBL/GenBank/DDBJ whole genome shotgun (WGS) entry which is preliminary data.</text>
</comment>
<accession>A0AAV4SDQ0</accession>
<evidence type="ECO:0000313" key="1">
    <source>
        <dbReference type="EMBL" id="GIY31612.1"/>
    </source>
</evidence>
<reference evidence="1 2" key="1">
    <citation type="submission" date="2021-06" db="EMBL/GenBank/DDBJ databases">
        <title>Caerostris extrusa draft genome.</title>
        <authorList>
            <person name="Kono N."/>
            <person name="Arakawa K."/>
        </authorList>
    </citation>
    <scope>NUCLEOTIDE SEQUENCE [LARGE SCALE GENOMIC DNA]</scope>
</reference>
<sequence length="96" mass="11087">MRLHFPFNLQETRKWALNHKFPARKSSLITTKERFNRDHPNLIPLNYASQPNASSGKLIRCPEGQRLKSASTRRKRTIAFTPSFHFDNTPTACFGS</sequence>
<name>A0AAV4SDQ0_CAEEX</name>